<evidence type="ECO:0000313" key="2">
    <source>
        <dbReference type="EMBL" id="VDP93548.1"/>
    </source>
</evidence>
<accession>A0A183BAP2</accession>
<gene>
    <name evidence="2" type="ORF">ECPE_LOCUS16276</name>
</gene>
<reference evidence="4" key="1">
    <citation type="submission" date="2016-06" db="UniProtKB">
        <authorList>
            <consortium name="WormBaseParasite"/>
        </authorList>
    </citation>
    <scope>IDENTIFICATION</scope>
</reference>
<feature type="region of interest" description="Disordered" evidence="1">
    <location>
        <begin position="57"/>
        <end position="96"/>
    </location>
</feature>
<evidence type="ECO:0000313" key="4">
    <source>
        <dbReference type="WBParaSite" id="ECPE_0001632001-mRNA-1"/>
    </source>
</evidence>
<dbReference type="OrthoDB" id="7765376at2759"/>
<dbReference type="AlphaFoldDB" id="A0A183BAP2"/>
<dbReference type="WBParaSite" id="ECPE_0001632001-mRNA-1">
    <property type="protein sequence ID" value="ECPE_0001632001-mRNA-1"/>
    <property type="gene ID" value="ECPE_0001632001"/>
</dbReference>
<protein>
    <submittedName>
        <fullName evidence="2 4">Uncharacterized protein</fullName>
    </submittedName>
</protein>
<evidence type="ECO:0000313" key="3">
    <source>
        <dbReference type="Proteomes" id="UP000272942"/>
    </source>
</evidence>
<proteinExistence type="predicted"/>
<name>A0A183BAP2_9TREM</name>
<evidence type="ECO:0000256" key="1">
    <source>
        <dbReference type="SAM" id="MobiDB-lite"/>
    </source>
</evidence>
<organism evidence="4">
    <name type="scientific">Echinostoma caproni</name>
    <dbReference type="NCBI Taxonomy" id="27848"/>
    <lineage>
        <taxon>Eukaryota</taxon>
        <taxon>Metazoa</taxon>
        <taxon>Spiralia</taxon>
        <taxon>Lophotrochozoa</taxon>
        <taxon>Platyhelminthes</taxon>
        <taxon>Trematoda</taxon>
        <taxon>Digenea</taxon>
        <taxon>Plagiorchiida</taxon>
        <taxon>Echinostomata</taxon>
        <taxon>Echinostomatoidea</taxon>
        <taxon>Echinostomatidae</taxon>
        <taxon>Echinostoma</taxon>
    </lineage>
</organism>
<sequence>MPRVNFPRLNEVCGKKVHIAQSSVPGKSPRLTETKRVEIMEEMTAEVAAKTYAKVVKESPGRPAPGTRQLQQNAKNVKSKPKTVNPRIAKGPQGILGNSLHHIESELHTLRAEVASIKVVRVNA</sequence>
<dbReference type="EMBL" id="UZAN01063651">
    <property type="protein sequence ID" value="VDP93548.1"/>
    <property type="molecule type" value="Genomic_DNA"/>
</dbReference>
<keyword evidence="3" id="KW-1185">Reference proteome</keyword>
<dbReference type="Proteomes" id="UP000272942">
    <property type="component" value="Unassembled WGS sequence"/>
</dbReference>
<reference evidence="2 3" key="2">
    <citation type="submission" date="2018-11" db="EMBL/GenBank/DDBJ databases">
        <authorList>
            <consortium name="Pathogen Informatics"/>
        </authorList>
    </citation>
    <scope>NUCLEOTIDE SEQUENCE [LARGE SCALE GENOMIC DNA]</scope>
    <source>
        <strain evidence="2 3">Egypt</strain>
    </source>
</reference>